<dbReference type="Gene3D" id="3.30.1490.40">
    <property type="match status" value="1"/>
</dbReference>
<dbReference type="AlphaFoldDB" id="A0A7S0YWX8"/>
<dbReference type="GO" id="GO:0005682">
    <property type="term" value="C:U5 snRNP"/>
    <property type="evidence" value="ECO:0007669"/>
    <property type="project" value="InterPro"/>
</dbReference>
<dbReference type="PANTHER" id="PTHR13138">
    <property type="entry name" value="PROTEIN LIN1"/>
    <property type="match status" value="1"/>
</dbReference>
<name>A0A7S0YWX8_9CRYP</name>
<dbReference type="SUPFAM" id="SSF55277">
    <property type="entry name" value="GYF domain"/>
    <property type="match status" value="1"/>
</dbReference>
<feature type="compositionally biased region" description="Acidic residues" evidence="1">
    <location>
        <begin position="178"/>
        <end position="187"/>
    </location>
</feature>
<dbReference type="EMBL" id="HBFN01012029">
    <property type="protein sequence ID" value="CAD8792132.1"/>
    <property type="molecule type" value="Transcribed_RNA"/>
</dbReference>
<feature type="domain" description="GYF" evidence="2">
    <location>
        <begin position="346"/>
        <end position="381"/>
    </location>
</feature>
<organism evidence="3">
    <name type="scientific">Hemiselmis tepida</name>
    <dbReference type="NCBI Taxonomy" id="464990"/>
    <lineage>
        <taxon>Eukaryota</taxon>
        <taxon>Cryptophyceae</taxon>
        <taxon>Cryptomonadales</taxon>
        <taxon>Hemiselmidaceae</taxon>
        <taxon>Hemiselmis</taxon>
    </lineage>
</organism>
<gene>
    <name evidence="3" type="ORF">HTEP1355_LOCUS6906</name>
</gene>
<dbReference type="InterPro" id="IPR039905">
    <property type="entry name" value="CD2BP2/Lin1"/>
</dbReference>
<feature type="region of interest" description="Disordered" evidence="1">
    <location>
        <begin position="1"/>
        <end position="111"/>
    </location>
</feature>
<proteinExistence type="predicted"/>
<dbReference type="InterPro" id="IPR035445">
    <property type="entry name" value="GYF-like_dom_sf"/>
</dbReference>
<sequence length="392" mass="44001">MADGTDAAVNSVLKDEIERKTKKARFGDNMGRLGRRHKGAGKHFDEEAARFNNPDGDDDDMSGGQKRKKGTETSMKTGRDIKDVEDADQDWEHSEDSEEETERRRYEDESGYRIEPFNTDMEREEGHFDASTGHYIEDRFKVSQRDAWLEEVQDKYAHGLMQKPPDARARKRAREGEGDAMDEEEEQVDKHALLKLLLANVHEGENLAKAMRRIKASPSDGSKALFDQLTEAADKLLAGGYHNVFSDGKAQIAARAQAAAAQTQPDAGAAQAQAMAAMAAVDDGRHWEYHFPEGSYEEVSLKGMGEKQLRGFLEQEGVSHRGLEDAEDLQAKARQVQGRKRAEMMQTHGPFTTGQMRAWNAQGFLNRTILVRQCGTETFYNSDNIDLEEMLA</sequence>
<accession>A0A7S0YWX8</accession>
<dbReference type="InterPro" id="IPR003169">
    <property type="entry name" value="GYF"/>
</dbReference>
<protein>
    <recommendedName>
        <fullName evidence="2">GYF domain-containing protein</fullName>
    </recommendedName>
</protein>
<dbReference type="Pfam" id="PF02213">
    <property type="entry name" value="GYF"/>
    <property type="match status" value="1"/>
</dbReference>
<feature type="region of interest" description="Disordered" evidence="1">
    <location>
        <begin position="163"/>
        <end position="187"/>
    </location>
</feature>
<evidence type="ECO:0000259" key="2">
    <source>
        <dbReference type="Pfam" id="PF02213"/>
    </source>
</evidence>
<evidence type="ECO:0000313" key="3">
    <source>
        <dbReference type="EMBL" id="CAD8792132.1"/>
    </source>
</evidence>
<dbReference type="PANTHER" id="PTHR13138:SF3">
    <property type="entry name" value="CD2 ANTIGEN CYTOPLASMIC TAIL-BINDING PROTEIN 2"/>
    <property type="match status" value="1"/>
</dbReference>
<feature type="compositionally biased region" description="Basic and acidic residues" evidence="1">
    <location>
        <begin position="77"/>
        <end position="94"/>
    </location>
</feature>
<feature type="compositionally biased region" description="Basic and acidic residues" evidence="1">
    <location>
        <begin position="101"/>
        <end position="111"/>
    </location>
</feature>
<evidence type="ECO:0000256" key="1">
    <source>
        <dbReference type="SAM" id="MobiDB-lite"/>
    </source>
</evidence>
<reference evidence="3" key="1">
    <citation type="submission" date="2021-01" db="EMBL/GenBank/DDBJ databases">
        <authorList>
            <person name="Corre E."/>
            <person name="Pelletier E."/>
            <person name="Niang G."/>
            <person name="Scheremetjew M."/>
            <person name="Finn R."/>
            <person name="Kale V."/>
            <person name="Holt S."/>
            <person name="Cochrane G."/>
            <person name="Meng A."/>
            <person name="Brown T."/>
            <person name="Cohen L."/>
        </authorList>
    </citation>
    <scope>NUCLEOTIDE SEQUENCE</scope>
    <source>
        <strain evidence="3">CCMP443</strain>
    </source>
</reference>